<reference evidence="6" key="3">
    <citation type="submission" date="2025-09" db="UniProtKB">
        <authorList>
            <consortium name="Ensembl"/>
        </authorList>
    </citation>
    <scope>IDENTIFICATION</scope>
</reference>
<dbReference type="GeneTree" id="ENSGT00390000001660"/>
<dbReference type="PANTHER" id="PTHR14897:SF5">
    <property type="entry name" value="WD REPEAT AND COILED-COIL-CONTAINING PROTEIN"/>
    <property type="match status" value="1"/>
</dbReference>
<reference evidence="6 7" key="1">
    <citation type="submission" date="2018-10" db="EMBL/GenBank/DDBJ databases">
        <title>Improved assembly of the deer mouse Peromyscus maniculatus genome.</title>
        <authorList>
            <person name="Lassance J.-M."/>
            <person name="Hoekstra H.E."/>
        </authorList>
    </citation>
    <scope>NUCLEOTIDE SEQUENCE [LARGE SCALE GENOMIC DNA]</scope>
</reference>
<evidence type="ECO:0000313" key="7">
    <source>
        <dbReference type="Proteomes" id="UP000694547"/>
    </source>
</evidence>
<proteinExistence type="predicted"/>
<evidence type="ECO:0000256" key="5">
    <source>
        <dbReference type="SAM" id="MobiDB-lite"/>
    </source>
</evidence>
<evidence type="ECO:0000313" key="6">
    <source>
        <dbReference type="Ensembl" id="ENSPEMP00000034774.1"/>
    </source>
</evidence>
<name>A0A8C8W3H4_PERMB</name>
<organism evidence="6 7">
    <name type="scientific">Peromyscus maniculatus bairdii</name>
    <name type="common">Prairie deer mouse</name>
    <dbReference type="NCBI Taxonomy" id="230844"/>
    <lineage>
        <taxon>Eukaryota</taxon>
        <taxon>Metazoa</taxon>
        <taxon>Chordata</taxon>
        <taxon>Craniata</taxon>
        <taxon>Vertebrata</taxon>
        <taxon>Euteleostomi</taxon>
        <taxon>Mammalia</taxon>
        <taxon>Eutheria</taxon>
        <taxon>Euarchontoglires</taxon>
        <taxon>Glires</taxon>
        <taxon>Rodentia</taxon>
        <taxon>Myomorpha</taxon>
        <taxon>Muroidea</taxon>
        <taxon>Cricetidae</taxon>
        <taxon>Neotominae</taxon>
        <taxon>Peromyscus</taxon>
    </lineage>
</organism>
<keyword evidence="2" id="KW-0853">WD repeat</keyword>
<accession>A0A8C8W3H4</accession>
<feature type="region of interest" description="Disordered" evidence="5">
    <location>
        <begin position="520"/>
        <end position="544"/>
    </location>
</feature>
<keyword evidence="3" id="KW-0677">Repeat</keyword>
<dbReference type="Pfam" id="PF15390">
    <property type="entry name" value="WDCP"/>
    <property type="match status" value="1"/>
</dbReference>
<dbReference type="Ensembl" id="ENSPEMT00000035119.1">
    <property type="protein sequence ID" value="ENSPEMP00000034774.1"/>
    <property type="gene ID" value="ENSPEMG00000011326.2"/>
</dbReference>
<keyword evidence="4" id="KW-0175">Coiled coil</keyword>
<dbReference type="InterPro" id="IPR028041">
    <property type="entry name" value="WDCP"/>
</dbReference>
<dbReference type="PANTHER" id="PTHR14897">
    <property type="entry name" value="WD REPEAT AND COILED-COIL-CONTAINING PROTEIN"/>
    <property type="match status" value="1"/>
</dbReference>
<sequence>MELGNGKLLRTGLNSLNQAVHPTHGLAWTDGNRVVLTGLQLHNGEAKFGDSQVLGKFDYVCGLSWAPLSAAPGPTLLAIQHKKHVAVWQLRPSTSGSSKWQMSQTSEIRESLPLLPQGCVWHPKDAVLAVLTAQDASIFPDVHSDGSRVKVDINTRGRIYCACWTLDGQRLVVAIDSSLHSYTWDSAQKSLHSCAFCPVLDVNRPIRSITATVDSQVAIATELPLHKLCSLNASEAFDAPPGGRDAGVRAQPVGETPPGEGSSGATVSPFSDPLDLTRIHFNRSGAEEGPLICVRERDYLTGTGQDSSHLVLVTFKKAITMTKKVAIPGILVPDLIAFNLKAQLVAVAANTCNVILVYSVTPSSMPTIQQIQLESNERPKGLCFLTDRLLLISVGKPKPTEAVFLPSSESDQYSVCLIVREVTLGRESSGTPAESQGAYSAFNAQLEKADREQMVETLSLGLRQGLLLTADASLAQSGRSGRALIQEVESPSSPPPRDSIVQETLLRPSWLWPALPRPSWTPDHTSTPEPNLPPRQNLGEEKETCPLSRELAVLSRHLVGMQQSLFELMDSLQKEKRFSPVYPLSQDPPYVHLVYQKPSSVGPAEKRAVLLCDGKLRLSTVQQMFGLYLVEMLHDSHWILLSADSQGFIPLTFTASQTVVVRDGSLSKPEVARDLSYNQDVTRTPEASGDLATWSVDAAGCLHSGTR</sequence>
<dbReference type="GO" id="GO:0019900">
    <property type="term" value="F:kinase binding"/>
    <property type="evidence" value="ECO:0007669"/>
    <property type="project" value="Ensembl"/>
</dbReference>
<keyword evidence="7" id="KW-1185">Reference proteome</keyword>
<protein>
    <recommendedName>
        <fullName evidence="1">WD repeat and coiled-coil-containing protein</fullName>
    </recommendedName>
</protein>
<dbReference type="InterPro" id="IPR015943">
    <property type="entry name" value="WD40/YVTN_repeat-like_dom_sf"/>
</dbReference>
<feature type="region of interest" description="Disordered" evidence="5">
    <location>
        <begin position="239"/>
        <end position="268"/>
    </location>
</feature>
<dbReference type="Proteomes" id="UP000694547">
    <property type="component" value="Chromosome 22"/>
</dbReference>
<reference evidence="6" key="2">
    <citation type="submission" date="2025-08" db="UniProtKB">
        <authorList>
            <consortium name="Ensembl"/>
        </authorList>
    </citation>
    <scope>IDENTIFICATION</scope>
</reference>
<dbReference type="AlphaFoldDB" id="A0A8C8W3H4"/>
<dbReference type="Gene3D" id="2.130.10.10">
    <property type="entry name" value="YVTN repeat-like/Quinoprotein amine dehydrogenase"/>
    <property type="match status" value="1"/>
</dbReference>
<dbReference type="GO" id="GO:0051259">
    <property type="term" value="P:protein complex oligomerization"/>
    <property type="evidence" value="ECO:0007669"/>
    <property type="project" value="Ensembl"/>
</dbReference>
<dbReference type="SUPFAM" id="SSF101908">
    <property type="entry name" value="Putative isomerase YbhE"/>
    <property type="match status" value="1"/>
</dbReference>
<evidence type="ECO:0000256" key="4">
    <source>
        <dbReference type="ARBA" id="ARBA00023054"/>
    </source>
</evidence>
<evidence type="ECO:0000256" key="1">
    <source>
        <dbReference type="ARBA" id="ARBA00015683"/>
    </source>
</evidence>
<evidence type="ECO:0000256" key="3">
    <source>
        <dbReference type="ARBA" id="ARBA00022737"/>
    </source>
</evidence>
<evidence type="ECO:0000256" key="2">
    <source>
        <dbReference type="ARBA" id="ARBA00022574"/>
    </source>
</evidence>